<keyword evidence="4 5" id="KW-0472">Membrane</keyword>
<evidence type="ECO:0000256" key="4">
    <source>
        <dbReference type="ARBA" id="ARBA00023136"/>
    </source>
</evidence>
<keyword evidence="2 5" id="KW-0812">Transmembrane</keyword>
<comment type="subcellular location">
    <subcellularLocation>
        <location evidence="1">Endomembrane system</location>
        <topology evidence="1">Multi-pass membrane protein</topology>
    </subcellularLocation>
</comment>
<sequence length="103" mass="10873">MAETPGAQNERTSLAWVRTALGLVACALLAGRLAVERGQGWAVGAALAAALLAVGALGWSHDRYRRARRRLARRQPVDYALPALVMTFAAVIVGLLGLLLIAV</sequence>
<evidence type="ECO:0000256" key="2">
    <source>
        <dbReference type="ARBA" id="ARBA00022692"/>
    </source>
</evidence>
<evidence type="ECO:0000313" key="8">
    <source>
        <dbReference type="Proteomes" id="UP000294927"/>
    </source>
</evidence>
<feature type="transmembrane region" description="Helical" evidence="5">
    <location>
        <begin position="15"/>
        <end position="35"/>
    </location>
</feature>
<proteinExistence type="predicted"/>
<keyword evidence="8" id="KW-1185">Reference proteome</keyword>
<keyword evidence="3 5" id="KW-1133">Transmembrane helix</keyword>
<accession>A0A4R7VWW9</accession>
<gene>
    <name evidence="7" type="ORF">CLV71_104185</name>
</gene>
<feature type="transmembrane region" description="Helical" evidence="5">
    <location>
        <begin position="79"/>
        <end position="102"/>
    </location>
</feature>
<protein>
    <submittedName>
        <fullName evidence="7">Putative membrane protein</fullName>
    </submittedName>
</protein>
<comment type="caution">
    <text evidence="7">The sequence shown here is derived from an EMBL/GenBank/DDBJ whole genome shotgun (WGS) entry which is preliminary data.</text>
</comment>
<dbReference type="Pfam" id="PF02656">
    <property type="entry name" value="DUF202"/>
    <property type="match status" value="1"/>
</dbReference>
<dbReference type="EMBL" id="SOCP01000004">
    <property type="protein sequence ID" value="TDV53717.1"/>
    <property type="molecule type" value="Genomic_DNA"/>
</dbReference>
<reference evidence="7 8" key="1">
    <citation type="submission" date="2019-03" db="EMBL/GenBank/DDBJ databases">
        <title>Genomic Encyclopedia of Archaeal and Bacterial Type Strains, Phase II (KMG-II): from individual species to whole genera.</title>
        <authorList>
            <person name="Goeker M."/>
        </authorList>
    </citation>
    <scope>NUCLEOTIDE SEQUENCE [LARGE SCALE GENOMIC DNA]</scope>
    <source>
        <strain evidence="7 8">DSM 45499</strain>
    </source>
</reference>
<dbReference type="RefSeq" id="WP_133902753.1">
    <property type="nucleotide sequence ID" value="NZ_SOCP01000004.1"/>
</dbReference>
<dbReference type="Proteomes" id="UP000294927">
    <property type="component" value="Unassembled WGS sequence"/>
</dbReference>
<evidence type="ECO:0000256" key="5">
    <source>
        <dbReference type="SAM" id="Phobius"/>
    </source>
</evidence>
<feature type="transmembrane region" description="Helical" evidence="5">
    <location>
        <begin position="41"/>
        <end position="59"/>
    </location>
</feature>
<dbReference type="InterPro" id="IPR003807">
    <property type="entry name" value="DUF202"/>
</dbReference>
<feature type="domain" description="DUF202" evidence="6">
    <location>
        <begin position="5"/>
        <end position="69"/>
    </location>
</feature>
<organism evidence="7 8">
    <name type="scientific">Actinophytocola oryzae</name>
    <dbReference type="NCBI Taxonomy" id="502181"/>
    <lineage>
        <taxon>Bacteria</taxon>
        <taxon>Bacillati</taxon>
        <taxon>Actinomycetota</taxon>
        <taxon>Actinomycetes</taxon>
        <taxon>Pseudonocardiales</taxon>
        <taxon>Pseudonocardiaceae</taxon>
    </lineage>
</organism>
<dbReference type="GO" id="GO:0012505">
    <property type="term" value="C:endomembrane system"/>
    <property type="evidence" value="ECO:0007669"/>
    <property type="project" value="UniProtKB-SubCell"/>
</dbReference>
<evidence type="ECO:0000313" key="7">
    <source>
        <dbReference type="EMBL" id="TDV53717.1"/>
    </source>
</evidence>
<evidence type="ECO:0000256" key="1">
    <source>
        <dbReference type="ARBA" id="ARBA00004127"/>
    </source>
</evidence>
<dbReference type="AlphaFoldDB" id="A0A4R7VWW9"/>
<evidence type="ECO:0000259" key="6">
    <source>
        <dbReference type="Pfam" id="PF02656"/>
    </source>
</evidence>
<evidence type="ECO:0000256" key="3">
    <source>
        <dbReference type="ARBA" id="ARBA00022989"/>
    </source>
</evidence>
<name>A0A4R7VWW9_9PSEU</name>